<dbReference type="EMBL" id="LR796739">
    <property type="protein sequence ID" value="CAB4163039.1"/>
    <property type="molecule type" value="Genomic_DNA"/>
</dbReference>
<proteinExistence type="predicted"/>
<gene>
    <name evidence="1" type="ORF">UFOVP795_15</name>
</gene>
<name>A0A6J5NUA6_9CAUD</name>
<sequence length="57" mass="6666">MRRSYDPHYGSREQLKDSALHGMKVARERDAFKAENIKLLEQIAELEAIIAYMREGE</sequence>
<protein>
    <submittedName>
        <fullName evidence="1">Uncharacterized protein</fullName>
    </submittedName>
</protein>
<organism evidence="1">
    <name type="scientific">uncultured Caudovirales phage</name>
    <dbReference type="NCBI Taxonomy" id="2100421"/>
    <lineage>
        <taxon>Viruses</taxon>
        <taxon>Duplodnaviria</taxon>
        <taxon>Heunggongvirae</taxon>
        <taxon>Uroviricota</taxon>
        <taxon>Caudoviricetes</taxon>
        <taxon>Peduoviridae</taxon>
        <taxon>Maltschvirus</taxon>
        <taxon>Maltschvirus maltsch</taxon>
    </lineage>
</organism>
<evidence type="ECO:0000313" key="1">
    <source>
        <dbReference type="EMBL" id="CAB4163039.1"/>
    </source>
</evidence>
<accession>A0A6J5NUA6</accession>
<reference evidence="1" key="1">
    <citation type="submission" date="2020-04" db="EMBL/GenBank/DDBJ databases">
        <authorList>
            <person name="Chiriac C."/>
            <person name="Salcher M."/>
            <person name="Ghai R."/>
            <person name="Kavagutti S V."/>
        </authorList>
    </citation>
    <scope>NUCLEOTIDE SEQUENCE</scope>
</reference>